<evidence type="ECO:0000256" key="6">
    <source>
        <dbReference type="HAMAP-Rule" id="MF_00503"/>
    </source>
</evidence>
<dbReference type="InterPro" id="IPR020070">
    <property type="entry name" value="Ribosomal_bL9_N"/>
</dbReference>
<gene>
    <name evidence="6 8" type="primary">rpl9</name>
</gene>
<dbReference type="AlphaFoldDB" id="A0A1Z1M1X3"/>
<comment type="subcellular location">
    <subcellularLocation>
        <location evidence="6">Plastid</location>
        <location evidence="6">Chloroplast</location>
    </subcellularLocation>
</comment>
<dbReference type="SUPFAM" id="SSF55653">
    <property type="entry name" value="Ribosomal protein L9 C-domain"/>
    <property type="match status" value="1"/>
</dbReference>
<dbReference type="PROSITE" id="PS00651">
    <property type="entry name" value="RIBOSOMAL_L9"/>
    <property type="match status" value="1"/>
</dbReference>
<geneLocation type="chloroplast" evidence="8"/>
<proteinExistence type="inferred from homology"/>
<evidence type="ECO:0000256" key="4">
    <source>
        <dbReference type="ARBA" id="ARBA00022980"/>
    </source>
</evidence>
<keyword evidence="5 6" id="KW-0687">Ribonucleoprotein</keyword>
<evidence type="ECO:0000259" key="7">
    <source>
        <dbReference type="PROSITE" id="PS00651"/>
    </source>
</evidence>
<dbReference type="GeneID" id="33353381"/>
<keyword evidence="8" id="KW-0934">Plastid</keyword>
<keyword evidence="8" id="KW-0150">Chloroplast</keyword>
<dbReference type="GO" id="GO:0019843">
    <property type="term" value="F:rRNA binding"/>
    <property type="evidence" value="ECO:0007669"/>
    <property type="project" value="UniProtKB-UniRule"/>
</dbReference>
<dbReference type="GO" id="GO:0003735">
    <property type="term" value="F:structural constituent of ribosome"/>
    <property type="evidence" value="ECO:0007669"/>
    <property type="project" value="InterPro"/>
</dbReference>
<feature type="domain" description="Ribosomal protein L9" evidence="7">
    <location>
        <begin position="17"/>
        <end position="44"/>
    </location>
</feature>
<dbReference type="HAMAP" id="MF_00503">
    <property type="entry name" value="Ribosomal_bL9"/>
    <property type="match status" value="1"/>
</dbReference>
<reference evidence="8" key="1">
    <citation type="journal article" date="2017" name="J. Phycol.">
        <title>Analysis of chloroplast genomes and a supermatrix inform reclassification of the Rhodomelaceae (Rhodophyta).</title>
        <authorList>
            <person name="Diaz-Tapia P."/>
            <person name="Maggs C.A."/>
            <person name="West J.A."/>
            <person name="Verbruggen H."/>
        </authorList>
    </citation>
    <scope>NUCLEOTIDE SEQUENCE</scope>
    <source>
        <strain evidence="8">HV3939</strain>
    </source>
</reference>
<dbReference type="GO" id="GO:0005840">
    <property type="term" value="C:ribosome"/>
    <property type="evidence" value="ECO:0007669"/>
    <property type="project" value="UniProtKB-KW"/>
</dbReference>
<evidence type="ECO:0000256" key="3">
    <source>
        <dbReference type="ARBA" id="ARBA00022884"/>
    </source>
</evidence>
<dbReference type="Pfam" id="PF03948">
    <property type="entry name" value="Ribosomal_L9_C"/>
    <property type="match status" value="1"/>
</dbReference>
<dbReference type="EMBL" id="MF101411">
    <property type="protein sequence ID" value="ARW60079.1"/>
    <property type="molecule type" value="Genomic_DNA"/>
</dbReference>
<dbReference type="Gene3D" id="3.40.5.10">
    <property type="entry name" value="Ribosomal protein L9, N-terminal domain"/>
    <property type="match status" value="1"/>
</dbReference>
<protein>
    <recommendedName>
        <fullName evidence="6">Large ribosomal subunit protein bL9c</fullName>
    </recommendedName>
</protein>
<organism evidence="8">
    <name type="scientific">Acrosorium ciliolatum</name>
    <dbReference type="NCBI Taxonomy" id="1550622"/>
    <lineage>
        <taxon>Eukaryota</taxon>
        <taxon>Rhodophyta</taxon>
        <taxon>Florideophyceae</taxon>
        <taxon>Rhodymeniophycidae</taxon>
        <taxon>Ceramiales</taxon>
        <taxon>Delesseriaceae</taxon>
        <taxon>Acrosorium</taxon>
    </lineage>
</organism>
<comment type="function">
    <text evidence="6">Binds to the 23S rRNA.</text>
</comment>
<dbReference type="RefSeq" id="YP_009391935.1">
    <property type="nucleotide sequence ID" value="NC_035260.1"/>
</dbReference>
<accession>A0A1Z1M1X3</accession>
<evidence type="ECO:0000313" key="8">
    <source>
        <dbReference type="EMBL" id="ARW60079.1"/>
    </source>
</evidence>
<evidence type="ECO:0000256" key="2">
    <source>
        <dbReference type="ARBA" id="ARBA00022730"/>
    </source>
</evidence>
<dbReference type="PANTHER" id="PTHR21368">
    <property type="entry name" value="50S RIBOSOMAL PROTEIN L9"/>
    <property type="match status" value="1"/>
</dbReference>
<dbReference type="InterPro" id="IPR009027">
    <property type="entry name" value="Ribosomal_bL9/RNase_H1_N"/>
</dbReference>
<dbReference type="NCBIfam" id="TIGR00158">
    <property type="entry name" value="L9"/>
    <property type="match status" value="1"/>
</dbReference>
<comment type="similarity">
    <text evidence="1 6">Belongs to the bacterial ribosomal protein bL9 family.</text>
</comment>
<dbReference type="InterPro" id="IPR020069">
    <property type="entry name" value="Ribosomal_bL9_C"/>
</dbReference>
<dbReference type="Pfam" id="PF01281">
    <property type="entry name" value="Ribosomal_L9_N"/>
    <property type="match status" value="1"/>
</dbReference>
<dbReference type="Gene3D" id="3.10.430.100">
    <property type="entry name" value="Ribosomal protein L9, C-terminal domain"/>
    <property type="match status" value="1"/>
</dbReference>
<dbReference type="SUPFAM" id="SSF55658">
    <property type="entry name" value="L9 N-domain-like"/>
    <property type="match status" value="1"/>
</dbReference>
<keyword evidence="3 6" id="KW-0694">RNA-binding</keyword>
<dbReference type="GO" id="GO:1990904">
    <property type="term" value="C:ribonucleoprotein complex"/>
    <property type="evidence" value="ECO:0007669"/>
    <property type="project" value="UniProtKB-KW"/>
</dbReference>
<keyword evidence="2 6" id="KW-0699">rRNA-binding</keyword>
<dbReference type="InterPro" id="IPR000244">
    <property type="entry name" value="Ribosomal_bL9"/>
</dbReference>
<dbReference type="GO" id="GO:0006412">
    <property type="term" value="P:translation"/>
    <property type="evidence" value="ECO:0007669"/>
    <property type="project" value="UniProtKB-UniRule"/>
</dbReference>
<name>A0A1Z1M1X3_9FLOR</name>
<dbReference type="GO" id="GO:0009507">
    <property type="term" value="C:chloroplast"/>
    <property type="evidence" value="ECO:0007669"/>
    <property type="project" value="UniProtKB-SubCell"/>
</dbReference>
<dbReference type="InterPro" id="IPR020594">
    <property type="entry name" value="Ribosomal_bL9_bac/chp"/>
</dbReference>
<keyword evidence="4 6" id="KW-0689">Ribosomal protein</keyword>
<evidence type="ECO:0000256" key="1">
    <source>
        <dbReference type="ARBA" id="ARBA00010605"/>
    </source>
</evidence>
<evidence type="ECO:0000256" key="5">
    <source>
        <dbReference type="ARBA" id="ARBA00023274"/>
    </source>
</evidence>
<sequence>MKKKIKIILKKDHLNIGQKGKITNISPGYAFNYLIPNNIAEIATKNKIKHITMFKNIKNQEIKAYENTSKILQSNLEKIKKINIRKKVGKNNNIFGSINEKDITNKILKYIGISIDKKQIKVDNIKKIGIFNININILHNIQYSIQLNITPENI</sequence>
<dbReference type="InterPro" id="IPR036935">
    <property type="entry name" value="Ribosomal_bL9_N_sf"/>
</dbReference>
<dbReference type="InterPro" id="IPR036791">
    <property type="entry name" value="Ribosomal_bL9_C_sf"/>
</dbReference>